<dbReference type="InterPro" id="IPR051320">
    <property type="entry name" value="Viral_Replic_Matur_Polypro"/>
</dbReference>
<dbReference type="Proteomes" id="UP000000311">
    <property type="component" value="Unassembled WGS sequence"/>
</dbReference>
<evidence type="ECO:0000259" key="1">
    <source>
        <dbReference type="PROSITE" id="PS50878"/>
    </source>
</evidence>
<protein>
    <submittedName>
        <fullName evidence="2">Transposon Ty3-G Gag-Pol polyprotein</fullName>
    </submittedName>
</protein>
<dbReference type="EMBL" id="GL442057">
    <property type="protein sequence ID" value="EFN64001.1"/>
    <property type="molecule type" value="Genomic_DNA"/>
</dbReference>
<proteinExistence type="predicted"/>
<keyword evidence="3" id="KW-1185">Reference proteome</keyword>
<dbReference type="SUPFAM" id="SSF56672">
    <property type="entry name" value="DNA/RNA polymerases"/>
    <property type="match status" value="1"/>
</dbReference>
<dbReference type="OrthoDB" id="7693345at2759"/>
<dbReference type="InterPro" id="IPR000477">
    <property type="entry name" value="RT_dom"/>
</dbReference>
<feature type="non-terminal residue" evidence="2">
    <location>
        <position position="111"/>
    </location>
</feature>
<dbReference type="Gene3D" id="3.30.70.270">
    <property type="match status" value="2"/>
</dbReference>
<dbReference type="STRING" id="104421.E2ARD8"/>
<dbReference type="PANTHER" id="PTHR33064:SF37">
    <property type="entry name" value="RIBONUCLEASE H"/>
    <property type="match status" value="1"/>
</dbReference>
<sequence length="111" mass="12930">SFTVNYIDDILIFSKSFEEHIRHLTLLFQAIEREGFRLKFAKCTFASNSVKYLGHIIQNNSVQPLKDNLISIRNFPTPKTQKNVRQLLGKINFYHDYIPNAAIILDPLHNL</sequence>
<name>E2ARD8_CAMFO</name>
<reference evidence="2 3" key="1">
    <citation type="journal article" date="2010" name="Science">
        <title>Genomic comparison of the ants Camponotus floridanus and Harpegnathos saltator.</title>
        <authorList>
            <person name="Bonasio R."/>
            <person name="Zhang G."/>
            <person name="Ye C."/>
            <person name="Mutti N.S."/>
            <person name="Fang X."/>
            <person name="Qin N."/>
            <person name="Donahue G."/>
            <person name="Yang P."/>
            <person name="Li Q."/>
            <person name="Li C."/>
            <person name="Zhang P."/>
            <person name="Huang Z."/>
            <person name="Berger S.L."/>
            <person name="Reinberg D."/>
            <person name="Wang J."/>
            <person name="Liebig J."/>
        </authorList>
    </citation>
    <scope>NUCLEOTIDE SEQUENCE [LARGE SCALE GENOMIC DNA]</scope>
    <source>
        <strain evidence="3">C129</strain>
    </source>
</reference>
<dbReference type="AlphaFoldDB" id="E2ARD8"/>
<gene>
    <name evidence="2" type="ORF">EAG_00385</name>
</gene>
<dbReference type="Pfam" id="PF00078">
    <property type="entry name" value="RVT_1"/>
    <property type="match status" value="1"/>
</dbReference>
<dbReference type="InterPro" id="IPR043128">
    <property type="entry name" value="Rev_trsase/Diguanyl_cyclase"/>
</dbReference>
<dbReference type="PANTHER" id="PTHR33064">
    <property type="entry name" value="POL PROTEIN"/>
    <property type="match status" value="1"/>
</dbReference>
<accession>E2ARD8</accession>
<evidence type="ECO:0000313" key="3">
    <source>
        <dbReference type="Proteomes" id="UP000000311"/>
    </source>
</evidence>
<evidence type="ECO:0000313" key="2">
    <source>
        <dbReference type="EMBL" id="EFN64001.1"/>
    </source>
</evidence>
<organism evidence="3">
    <name type="scientific">Camponotus floridanus</name>
    <name type="common">Florida carpenter ant</name>
    <dbReference type="NCBI Taxonomy" id="104421"/>
    <lineage>
        <taxon>Eukaryota</taxon>
        <taxon>Metazoa</taxon>
        <taxon>Ecdysozoa</taxon>
        <taxon>Arthropoda</taxon>
        <taxon>Hexapoda</taxon>
        <taxon>Insecta</taxon>
        <taxon>Pterygota</taxon>
        <taxon>Neoptera</taxon>
        <taxon>Endopterygota</taxon>
        <taxon>Hymenoptera</taxon>
        <taxon>Apocrita</taxon>
        <taxon>Aculeata</taxon>
        <taxon>Formicoidea</taxon>
        <taxon>Formicidae</taxon>
        <taxon>Formicinae</taxon>
        <taxon>Camponotus</taxon>
    </lineage>
</organism>
<feature type="domain" description="Reverse transcriptase" evidence="1">
    <location>
        <begin position="1"/>
        <end position="57"/>
    </location>
</feature>
<dbReference type="OMA" id="IASIDMM"/>
<dbReference type="PROSITE" id="PS50878">
    <property type="entry name" value="RT_POL"/>
    <property type="match status" value="1"/>
</dbReference>
<dbReference type="InterPro" id="IPR043502">
    <property type="entry name" value="DNA/RNA_pol_sf"/>
</dbReference>
<dbReference type="InParanoid" id="E2ARD8"/>
<dbReference type="GO" id="GO:0071897">
    <property type="term" value="P:DNA biosynthetic process"/>
    <property type="evidence" value="ECO:0007669"/>
    <property type="project" value="UniProtKB-ARBA"/>
</dbReference>
<feature type="non-terminal residue" evidence="2">
    <location>
        <position position="1"/>
    </location>
</feature>